<protein>
    <submittedName>
        <fullName evidence="3">DNA binding domain protein, excisionase family</fullName>
    </submittedName>
</protein>
<dbReference type="InterPro" id="IPR010093">
    <property type="entry name" value="SinI_DNA-bd"/>
</dbReference>
<dbReference type="InterPro" id="IPR024370">
    <property type="entry name" value="PBP_domain"/>
</dbReference>
<dbReference type="SUPFAM" id="SSF53850">
    <property type="entry name" value="Periplasmic binding protein-like II"/>
    <property type="match status" value="1"/>
</dbReference>
<dbReference type="AlphaFoldDB" id="E6U887"/>
<evidence type="ECO:0000313" key="3">
    <source>
        <dbReference type="EMBL" id="ADU27106.1"/>
    </source>
</evidence>
<dbReference type="EMBL" id="CP002400">
    <property type="protein sequence ID" value="ADU27106.1"/>
    <property type="molecule type" value="Genomic_DNA"/>
</dbReference>
<evidence type="ECO:0000313" key="4">
    <source>
        <dbReference type="Proteomes" id="UP000001551"/>
    </source>
</evidence>
<organism evidence="3 4">
    <name type="scientific">Ethanoligenens harbinense (strain DSM 18485 / JCM 12961 / CGMCC 1.5033 / YUAN-3)</name>
    <dbReference type="NCBI Taxonomy" id="663278"/>
    <lineage>
        <taxon>Bacteria</taxon>
        <taxon>Bacillati</taxon>
        <taxon>Bacillota</taxon>
        <taxon>Clostridia</taxon>
        <taxon>Eubacteriales</taxon>
        <taxon>Oscillospiraceae</taxon>
        <taxon>Ethanoligenens</taxon>
    </lineage>
</organism>
<gene>
    <name evidence="3" type="ordered locus">Ethha_1570</name>
</gene>
<dbReference type="Gene3D" id="3.40.190.10">
    <property type="entry name" value="Periplasmic binding protein-like II"/>
    <property type="match status" value="1"/>
</dbReference>
<accession>E6U887</accession>
<evidence type="ECO:0000259" key="1">
    <source>
        <dbReference type="Pfam" id="PF12727"/>
    </source>
</evidence>
<dbReference type="eggNOG" id="COG1910">
    <property type="taxonomic scope" value="Bacteria"/>
</dbReference>
<dbReference type="InterPro" id="IPR041657">
    <property type="entry name" value="HTH_17"/>
</dbReference>
<keyword evidence="4" id="KW-1185">Reference proteome</keyword>
<dbReference type="Pfam" id="PF12728">
    <property type="entry name" value="HTH_17"/>
    <property type="match status" value="1"/>
</dbReference>
<dbReference type="Pfam" id="PF12727">
    <property type="entry name" value="PBP_like"/>
    <property type="match status" value="1"/>
</dbReference>
<feature type="domain" description="Helix-turn-helix" evidence="2">
    <location>
        <begin position="11"/>
        <end position="58"/>
    </location>
</feature>
<dbReference type="HOGENOM" id="CLU_053344_0_0_9"/>
<evidence type="ECO:0000259" key="2">
    <source>
        <dbReference type="Pfam" id="PF12728"/>
    </source>
</evidence>
<reference evidence="3 4" key="1">
    <citation type="submission" date="2010-12" db="EMBL/GenBank/DDBJ databases">
        <title>Complete sequence of Ethanoligenens harbinense YUAN-3.</title>
        <authorList>
            <person name="Lucas S."/>
            <person name="Copeland A."/>
            <person name="Lapidus A."/>
            <person name="Cheng J.-F."/>
            <person name="Bruce D."/>
            <person name="Goodwin L."/>
            <person name="Pitluck S."/>
            <person name="Chertkov O."/>
            <person name="Misra M."/>
            <person name="Detter J.C."/>
            <person name="Han C."/>
            <person name="Tapia R."/>
            <person name="Land M."/>
            <person name="Hauser L."/>
            <person name="Jeffries C."/>
            <person name="Kyrpides N."/>
            <person name="Ivanova N."/>
            <person name="Mikhailova N."/>
            <person name="Wang A."/>
            <person name="Mouttaki H."/>
            <person name="He Z."/>
            <person name="Zhou J."/>
            <person name="Hemme C.L."/>
            <person name="Woyke T."/>
        </authorList>
    </citation>
    <scope>NUCLEOTIDE SEQUENCE [LARGE SCALE GENOMIC DNA]</scope>
    <source>
        <strain evidence="4">DSM 18485 / JCM 12961 / CGMCC 1.5033 / YUAN-3</strain>
    </source>
</reference>
<dbReference type="Proteomes" id="UP000001551">
    <property type="component" value="Chromosome"/>
</dbReference>
<dbReference type="GO" id="GO:0003677">
    <property type="term" value="F:DNA binding"/>
    <property type="evidence" value="ECO:0007669"/>
    <property type="project" value="InterPro"/>
</dbReference>
<dbReference type="NCBIfam" id="TIGR01764">
    <property type="entry name" value="excise"/>
    <property type="match status" value="1"/>
</dbReference>
<dbReference type="PANTHER" id="PTHR38431:SF1">
    <property type="entry name" value="BLL2305 PROTEIN"/>
    <property type="match status" value="1"/>
</dbReference>
<feature type="domain" description="PBP" evidence="1">
    <location>
        <begin position="107"/>
        <end position="297"/>
    </location>
</feature>
<dbReference type="KEGG" id="eha:Ethha_1570"/>
<dbReference type="STRING" id="663278.Ethha_1570"/>
<proteinExistence type="predicted"/>
<dbReference type="PANTHER" id="PTHR38431">
    <property type="entry name" value="BLL2305 PROTEIN"/>
    <property type="match status" value="1"/>
</dbReference>
<sequence length="324" mass="36296">MFIALEDNTSLTPQEVADILKIAKNTVYVLIKRGELNGYRVGKKVRVDYKDVVAYKNKTKNVKDEAPEPLDSHWADIFSAPLEAEEHIPERGFVICGQDIVLDVLARLLEMHPSGVRPLRSYYGSYNSLYLLYKGDVQVASAHMWDADTNTYNLPYVKALLPGTPAVLVHIGRRMEGLYVPKENPKNIKSWDDLRREDITIVNRERGSGARILLDEHLRLLGVQGKTLPGYGRECLSHLAVASTVSRGGGDFGIGNEKAAMQVRNIDFIPLQEESYDLIMRKEDLDKPPFKAILEIVASPVFRAEMEGIGGYDMTNMGKVVYTG</sequence>
<name>E6U887_ETHHY</name>